<reference evidence="7 8" key="1">
    <citation type="submission" date="2016-09" db="EMBL/GenBank/DDBJ databases">
        <title>Pseudoalteromonas amylolytica sp. nov., isolated from the surface seawater.</title>
        <authorList>
            <person name="Wu Y.-H."/>
            <person name="Cheng H."/>
            <person name="Jin X.-B."/>
            <person name="Wang C.-S."/>
            <person name="Xu X.-W."/>
        </authorList>
    </citation>
    <scope>NUCLEOTIDE SEQUENCE [LARGE SCALE GENOMIC DNA]</scope>
    <source>
        <strain evidence="7 8">JW1</strain>
    </source>
</reference>
<dbReference type="OrthoDB" id="9805416at2"/>
<dbReference type="Proteomes" id="UP000179786">
    <property type="component" value="Unassembled WGS sequence"/>
</dbReference>
<dbReference type="Gene3D" id="3.40.50.720">
    <property type="entry name" value="NAD(P)-binding Rossmann-like Domain"/>
    <property type="match status" value="2"/>
</dbReference>
<evidence type="ECO:0000256" key="4">
    <source>
        <dbReference type="RuleBase" id="RU003719"/>
    </source>
</evidence>
<evidence type="ECO:0000256" key="2">
    <source>
        <dbReference type="ARBA" id="ARBA00023002"/>
    </source>
</evidence>
<dbReference type="GO" id="GO:0051287">
    <property type="term" value="F:NAD binding"/>
    <property type="evidence" value="ECO:0007669"/>
    <property type="project" value="InterPro"/>
</dbReference>
<dbReference type="Pfam" id="PF02826">
    <property type="entry name" value="2-Hacid_dh_C"/>
    <property type="match status" value="1"/>
</dbReference>
<dbReference type="SUPFAM" id="SSF51735">
    <property type="entry name" value="NAD(P)-binding Rossmann-fold domains"/>
    <property type="match status" value="1"/>
</dbReference>
<dbReference type="InterPro" id="IPR006139">
    <property type="entry name" value="D-isomer_2_OHA_DH_cat_dom"/>
</dbReference>
<dbReference type="PANTHER" id="PTHR43761">
    <property type="entry name" value="D-ISOMER SPECIFIC 2-HYDROXYACID DEHYDROGENASE FAMILY PROTEIN (AFU_ORTHOLOGUE AFUA_1G13630)"/>
    <property type="match status" value="1"/>
</dbReference>
<feature type="domain" description="D-isomer specific 2-hydroxyacid dehydrogenase catalytic" evidence="5">
    <location>
        <begin position="10"/>
        <end position="314"/>
    </location>
</feature>
<sequence>MNIVILDAQTLANTPLEPLERCGDLKIYDSTEKQDIVARCLDAEVVISNKVVLDADALSQLPKLKLICVAATGTNNISLDAAKALNIAVTNVAGYSTPCVVQHTFTLLGNLMGNVHQYIQDCHHGLWQKSDMFCRLDHPISEIAGKKFTIIGYGALGQAVAKVAEAFGAQVIIAEQRDSPTIRAGRVPFEQAIQQADIISIHCPLTNQTRNLFDEREFATLKPSCVLINTARGGIVNEAALVKALSHNQLAGAAVDVLSQEPAQSDNPLLMYHARNLILTPHIAWASKESIARLVQNIADNIQSFNCGEQLNRVI</sequence>
<dbReference type="STRING" id="1859457.BET10_12760"/>
<organism evidence="7 8">
    <name type="scientific">Pseudoalteromonas amylolytica</name>
    <dbReference type="NCBI Taxonomy" id="1859457"/>
    <lineage>
        <taxon>Bacteria</taxon>
        <taxon>Pseudomonadati</taxon>
        <taxon>Pseudomonadota</taxon>
        <taxon>Gammaproteobacteria</taxon>
        <taxon>Alteromonadales</taxon>
        <taxon>Pseudoalteromonadaceae</taxon>
        <taxon>Pseudoalteromonas</taxon>
    </lineage>
</organism>
<evidence type="ECO:0000259" key="6">
    <source>
        <dbReference type="Pfam" id="PF02826"/>
    </source>
</evidence>
<dbReference type="SUPFAM" id="SSF52283">
    <property type="entry name" value="Formate/glycerate dehydrogenase catalytic domain-like"/>
    <property type="match status" value="1"/>
</dbReference>
<dbReference type="InterPro" id="IPR050418">
    <property type="entry name" value="D-iso_2-hydroxyacid_DH_PdxB"/>
</dbReference>
<evidence type="ECO:0000313" key="8">
    <source>
        <dbReference type="Proteomes" id="UP000179786"/>
    </source>
</evidence>
<keyword evidence="8" id="KW-1185">Reference proteome</keyword>
<dbReference type="CDD" id="cd12162">
    <property type="entry name" value="2-Hacid_dh_4"/>
    <property type="match status" value="1"/>
</dbReference>
<name>A0A1S1MTN3_9GAMM</name>
<dbReference type="PROSITE" id="PS00671">
    <property type="entry name" value="D_2_HYDROXYACID_DH_3"/>
    <property type="match status" value="1"/>
</dbReference>
<evidence type="ECO:0000256" key="1">
    <source>
        <dbReference type="ARBA" id="ARBA00005854"/>
    </source>
</evidence>
<keyword evidence="3" id="KW-0520">NAD</keyword>
<dbReference type="PANTHER" id="PTHR43761:SF1">
    <property type="entry name" value="D-ISOMER SPECIFIC 2-HYDROXYACID DEHYDROGENASE CATALYTIC DOMAIN-CONTAINING PROTEIN-RELATED"/>
    <property type="match status" value="1"/>
</dbReference>
<gene>
    <name evidence="7" type="ORF">BET10_12760</name>
</gene>
<keyword evidence="2 4" id="KW-0560">Oxidoreductase</keyword>
<dbReference type="InterPro" id="IPR029753">
    <property type="entry name" value="D-isomer_DH_CS"/>
</dbReference>
<feature type="domain" description="D-isomer specific 2-hydroxyacid dehydrogenase NAD-binding" evidence="6">
    <location>
        <begin position="107"/>
        <end position="284"/>
    </location>
</feature>
<dbReference type="AlphaFoldDB" id="A0A1S1MTN3"/>
<dbReference type="InterPro" id="IPR006140">
    <property type="entry name" value="D-isomer_DH_NAD-bd"/>
</dbReference>
<accession>A0A1S1MTN3</accession>
<dbReference type="PROSITE" id="PS00670">
    <property type="entry name" value="D_2_HYDROXYACID_DH_2"/>
    <property type="match status" value="1"/>
</dbReference>
<dbReference type="EMBL" id="MKJU01000026">
    <property type="protein sequence ID" value="OHU90267.1"/>
    <property type="molecule type" value="Genomic_DNA"/>
</dbReference>
<evidence type="ECO:0000313" key="7">
    <source>
        <dbReference type="EMBL" id="OHU90267.1"/>
    </source>
</evidence>
<dbReference type="RefSeq" id="WP_070985630.1">
    <property type="nucleotide sequence ID" value="NZ_MKJU01000026.1"/>
</dbReference>
<evidence type="ECO:0000256" key="3">
    <source>
        <dbReference type="ARBA" id="ARBA00023027"/>
    </source>
</evidence>
<comment type="similarity">
    <text evidence="1 4">Belongs to the D-isomer specific 2-hydroxyacid dehydrogenase family.</text>
</comment>
<dbReference type="GO" id="GO:0016616">
    <property type="term" value="F:oxidoreductase activity, acting on the CH-OH group of donors, NAD or NADP as acceptor"/>
    <property type="evidence" value="ECO:0007669"/>
    <property type="project" value="InterPro"/>
</dbReference>
<dbReference type="InterPro" id="IPR036291">
    <property type="entry name" value="NAD(P)-bd_dom_sf"/>
</dbReference>
<comment type="caution">
    <text evidence="7">The sequence shown here is derived from an EMBL/GenBank/DDBJ whole genome shotgun (WGS) entry which is preliminary data.</text>
</comment>
<dbReference type="Pfam" id="PF00389">
    <property type="entry name" value="2-Hacid_dh"/>
    <property type="match status" value="1"/>
</dbReference>
<protein>
    <submittedName>
        <fullName evidence="7">Glycerate dehydrogenase</fullName>
    </submittedName>
</protein>
<evidence type="ECO:0000259" key="5">
    <source>
        <dbReference type="Pfam" id="PF00389"/>
    </source>
</evidence>
<proteinExistence type="inferred from homology"/>